<evidence type="ECO:0000259" key="3">
    <source>
        <dbReference type="PROSITE" id="PS51462"/>
    </source>
</evidence>
<keyword evidence="5" id="KW-1185">Reference proteome</keyword>
<dbReference type="InterPro" id="IPR015797">
    <property type="entry name" value="NUDIX_hydrolase-like_dom_sf"/>
</dbReference>
<dbReference type="Gene3D" id="3.90.79.10">
    <property type="entry name" value="Nucleoside Triphosphate Pyrophosphohydrolase"/>
    <property type="match status" value="1"/>
</dbReference>
<evidence type="ECO:0000313" key="5">
    <source>
        <dbReference type="Proteomes" id="UP000243588"/>
    </source>
</evidence>
<name>A0A1G8GNC2_9FLAO</name>
<dbReference type="Proteomes" id="UP000243588">
    <property type="component" value="Unassembled WGS sequence"/>
</dbReference>
<evidence type="ECO:0000313" key="4">
    <source>
        <dbReference type="EMBL" id="SDH95790.1"/>
    </source>
</evidence>
<dbReference type="PANTHER" id="PTHR43046">
    <property type="entry name" value="GDP-MANNOSE MANNOSYL HYDROLASE"/>
    <property type="match status" value="1"/>
</dbReference>
<proteinExistence type="predicted"/>
<dbReference type="GO" id="GO:0016787">
    <property type="term" value="F:hydrolase activity"/>
    <property type="evidence" value="ECO:0007669"/>
    <property type="project" value="UniProtKB-KW"/>
</dbReference>
<reference evidence="5" key="1">
    <citation type="submission" date="2016-10" db="EMBL/GenBank/DDBJ databases">
        <authorList>
            <person name="Varghese N."/>
            <person name="Submissions S."/>
        </authorList>
    </citation>
    <scope>NUCLEOTIDE SEQUENCE [LARGE SCALE GENOMIC DNA]</scope>
    <source>
        <strain evidence="5">DSM 23313</strain>
    </source>
</reference>
<dbReference type="RefSeq" id="WP_090410331.1">
    <property type="nucleotide sequence ID" value="NZ_FNDQ01000030.1"/>
</dbReference>
<dbReference type="PANTHER" id="PTHR43046:SF2">
    <property type="entry name" value="8-OXO-DGTP DIPHOSPHATASE-RELATED"/>
    <property type="match status" value="1"/>
</dbReference>
<dbReference type="AlphaFoldDB" id="A0A1G8GNC2"/>
<dbReference type="SUPFAM" id="SSF55811">
    <property type="entry name" value="Nudix"/>
    <property type="match status" value="1"/>
</dbReference>
<feature type="domain" description="Nudix hydrolase" evidence="3">
    <location>
        <begin position="5"/>
        <end position="136"/>
    </location>
</feature>
<evidence type="ECO:0000256" key="1">
    <source>
        <dbReference type="ARBA" id="ARBA00001946"/>
    </source>
</evidence>
<dbReference type="Pfam" id="PF00293">
    <property type="entry name" value="NUDIX"/>
    <property type="match status" value="1"/>
</dbReference>
<dbReference type="InterPro" id="IPR000086">
    <property type="entry name" value="NUDIX_hydrolase_dom"/>
</dbReference>
<dbReference type="EMBL" id="FNDQ01000030">
    <property type="protein sequence ID" value="SDH95790.1"/>
    <property type="molecule type" value="Genomic_DNA"/>
</dbReference>
<gene>
    <name evidence="4" type="ORF">SAMN05421818_1304</name>
</gene>
<protein>
    <submittedName>
        <fullName evidence="4">8-oxo-dGTP pyrophosphatase MutT, NUDIX family</fullName>
    </submittedName>
</protein>
<keyword evidence="2" id="KW-0378">Hydrolase</keyword>
<organism evidence="4 5">
    <name type="scientific">Myroides phaeus</name>
    <dbReference type="NCBI Taxonomy" id="702745"/>
    <lineage>
        <taxon>Bacteria</taxon>
        <taxon>Pseudomonadati</taxon>
        <taxon>Bacteroidota</taxon>
        <taxon>Flavobacteriia</taxon>
        <taxon>Flavobacteriales</taxon>
        <taxon>Flavobacteriaceae</taxon>
        <taxon>Myroides</taxon>
    </lineage>
</organism>
<dbReference type="CDD" id="cd04690">
    <property type="entry name" value="NUDIX_Hydrolase"/>
    <property type="match status" value="1"/>
</dbReference>
<sequence>MSTTHTIYLASALLTNDKNEMLTVRKKGSTYYMMAGGKIELGETPIETLKREIQEELQLNITNDQISLLGTHQTTAVNEANTIVNATIFHVRINNSSIQASAEIEEIKWVTKKNYNDIKLAHLLKEFSLPIWLKMK</sequence>
<dbReference type="STRING" id="702745.SAMN05421818_1304"/>
<evidence type="ECO:0000256" key="2">
    <source>
        <dbReference type="ARBA" id="ARBA00022801"/>
    </source>
</evidence>
<accession>A0A1G8GNC2</accession>
<dbReference type="PROSITE" id="PS51462">
    <property type="entry name" value="NUDIX"/>
    <property type="match status" value="1"/>
</dbReference>
<comment type="cofactor">
    <cofactor evidence="1">
        <name>Mg(2+)</name>
        <dbReference type="ChEBI" id="CHEBI:18420"/>
    </cofactor>
</comment>